<evidence type="ECO:0000313" key="1">
    <source>
        <dbReference type="EMBL" id="RUS29401.1"/>
    </source>
</evidence>
<dbReference type="SUPFAM" id="SSF81383">
    <property type="entry name" value="F-box domain"/>
    <property type="match status" value="1"/>
</dbReference>
<dbReference type="InterPro" id="IPR011047">
    <property type="entry name" value="Quinoprotein_ADH-like_sf"/>
</dbReference>
<name>A0A433QIL8_9FUNG</name>
<dbReference type="Proteomes" id="UP000274822">
    <property type="component" value="Unassembled WGS sequence"/>
</dbReference>
<dbReference type="AlphaFoldDB" id="A0A433QIL8"/>
<comment type="caution">
    <text evidence="1">The sequence shown here is derived from an EMBL/GenBank/DDBJ whole genome shotgun (WGS) entry which is preliminary data.</text>
</comment>
<evidence type="ECO:0008006" key="3">
    <source>
        <dbReference type="Google" id="ProtNLM"/>
    </source>
</evidence>
<reference evidence="1 2" key="1">
    <citation type="journal article" date="2018" name="New Phytol.">
        <title>Phylogenomics of Endogonaceae and evolution of mycorrhizas within Mucoromycota.</title>
        <authorList>
            <person name="Chang Y."/>
            <person name="Desiro A."/>
            <person name="Na H."/>
            <person name="Sandor L."/>
            <person name="Lipzen A."/>
            <person name="Clum A."/>
            <person name="Barry K."/>
            <person name="Grigoriev I.V."/>
            <person name="Martin F.M."/>
            <person name="Stajich J.E."/>
            <person name="Smith M.E."/>
            <person name="Bonito G."/>
            <person name="Spatafora J.W."/>
        </authorList>
    </citation>
    <scope>NUCLEOTIDE SEQUENCE [LARGE SCALE GENOMIC DNA]</scope>
    <source>
        <strain evidence="1 2">AD002</strain>
    </source>
</reference>
<dbReference type="Gene3D" id="2.130.10.10">
    <property type="entry name" value="YVTN repeat-like/Quinoprotein amine dehydrogenase"/>
    <property type="match status" value="1"/>
</dbReference>
<dbReference type="InterPro" id="IPR015943">
    <property type="entry name" value="WD40/YVTN_repeat-like_dom_sf"/>
</dbReference>
<protein>
    <recommendedName>
        <fullName evidence="3">F-box domain-containing protein</fullName>
    </recommendedName>
</protein>
<keyword evidence="2" id="KW-1185">Reference proteome</keyword>
<dbReference type="InterPro" id="IPR036047">
    <property type="entry name" value="F-box-like_dom_sf"/>
</dbReference>
<sequence length="461" mass="50866">MLSQDRTTLLPLELFLKISHYLTYTDIRSCLLVNTHWHNALSFPEITAPLARRRRVNRNLDDARVVKLSTIAAHANPVQALKLRGNTFATAAAATVATEQNSGIEVRVWSLKTLKRVATFVVWMPMVIGLDFSEAADVLVVTVKGRLSPLRMVAYWLSDTSKDPEPLYKVEQQTTIRCLVVSARYVATIDHVQNIMVRNVKDGKPVMTLAYDAPLTDPVIGIHLLPTHLLFATSTGLLRTTPLPTPTTSATHQLQTIHRIPTPTPTLFDTFVADGDLCLTLGPRAMAYYHLTLPTTTPPLHAPTARMTGTDSFHRTSGRLAHDIACIDAETGRALVGETDPVDSVVWTRNVWIIAPPHARRDETNIPVMRELGWISPRMVERRGGRFEIDRADGTANLTTKPPLCVDRHLWADEAHKSVKRQLRATAAVGGVVRAAIGAECVVMGMSSGKVVVALFDEREG</sequence>
<proteinExistence type="predicted"/>
<gene>
    <name evidence="1" type="ORF">BC938DRAFT_480705</name>
</gene>
<dbReference type="CDD" id="cd09917">
    <property type="entry name" value="F-box_SF"/>
    <property type="match status" value="1"/>
</dbReference>
<dbReference type="SUPFAM" id="SSF50998">
    <property type="entry name" value="Quinoprotein alcohol dehydrogenase-like"/>
    <property type="match status" value="1"/>
</dbReference>
<dbReference type="EMBL" id="RBNJ01005213">
    <property type="protein sequence ID" value="RUS29401.1"/>
    <property type="molecule type" value="Genomic_DNA"/>
</dbReference>
<organism evidence="1 2">
    <name type="scientific">Jimgerdemannia flammicorona</name>
    <dbReference type="NCBI Taxonomy" id="994334"/>
    <lineage>
        <taxon>Eukaryota</taxon>
        <taxon>Fungi</taxon>
        <taxon>Fungi incertae sedis</taxon>
        <taxon>Mucoromycota</taxon>
        <taxon>Mucoromycotina</taxon>
        <taxon>Endogonomycetes</taxon>
        <taxon>Endogonales</taxon>
        <taxon>Endogonaceae</taxon>
        <taxon>Jimgerdemannia</taxon>
    </lineage>
</organism>
<accession>A0A433QIL8</accession>
<evidence type="ECO:0000313" key="2">
    <source>
        <dbReference type="Proteomes" id="UP000274822"/>
    </source>
</evidence>